<dbReference type="SUPFAM" id="SSF54862">
    <property type="entry name" value="4Fe-4S ferredoxins"/>
    <property type="match status" value="1"/>
</dbReference>
<dbReference type="GO" id="GO:0051539">
    <property type="term" value="F:4 iron, 4 sulfur cluster binding"/>
    <property type="evidence" value="ECO:0007669"/>
    <property type="project" value="UniProtKB-KW"/>
</dbReference>
<dbReference type="Gene3D" id="3.30.70.20">
    <property type="match status" value="1"/>
</dbReference>
<dbReference type="PANTHER" id="PTHR30176">
    <property type="entry name" value="FERREDOXIN-TYPE PROTEIN NAPH"/>
    <property type="match status" value="1"/>
</dbReference>
<evidence type="ECO:0000256" key="2">
    <source>
        <dbReference type="ARBA" id="ARBA00022485"/>
    </source>
</evidence>
<evidence type="ECO:0000313" key="10">
    <source>
        <dbReference type="Proteomes" id="UP000321080"/>
    </source>
</evidence>
<reference evidence="9 10" key="1">
    <citation type="submission" date="2019-08" db="EMBL/GenBank/DDBJ databases">
        <title>Seonamhaeicola sediminis sp. nov., isolated from marine sediment.</title>
        <authorList>
            <person name="Cao W.R."/>
        </authorList>
    </citation>
    <scope>NUCLEOTIDE SEQUENCE [LARGE SCALE GENOMIC DNA]</scope>
    <source>
        <strain evidence="9 10">1505</strain>
    </source>
</reference>
<evidence type="ECO:0000256" key="3">
    <source>
        <dbReference type="ARBA" id="ARBA00022723"/>
    </source>
</evidence>
<keyword evidence="7" id="KW-0812">Transmembrane</keyword>
<sequence>MDKHSSFAVSNPHKVPLDSLQKLGLWMGIIGVGILAFATFNFHSEPKSVFVLVSIALILVGSIVYGRQSYIKQVPGIKNNHVWFKTLSNRGVWGWLLGIILTLFYILIYWFPQYLGLGMNGEENTGLVVMFDSISMFFKGQPASQWFVYGTLYTLAILSLGIKFMYKYRHNRYQLIRTVVVIISQLFLAYLIPEILEGLNTETPYFAKDIKNMWPLNYYFFESWHLDNMVNGGTLGMFYLVVGIFMFLVFTPIITYFVGKRWYCSWVCGCGGLAETAGDPFRHLSSKKLSAWKLERWLIHSIMVFIFIVTIAVLYGYFTGSGEFFGLSIYTYFSKPYGFLIGAMFSGVIGVGFYPMLGSRVWCRFGCPLAGYMGIIQRFKSRFRITTNGGQCISCGNCSTYCEQGIDVRAYAQKGENIVRASCVGCGICSAVCPRGVLKLENGPEKGRINPTDVLLGNDVDLMDLVNQK</sequence>
<feature type="transmembrane region" description="Helical" evidence="7">
    <location>
        <begin position="23"/>
        <end position="42"/>
    </location>
</feature>
<dbReference type="PROSITE" id="PS00198">
    <property type="entry name" value="4FE4S_FER_1"/>
    <property type="match status" value="1"/>
</dbReference>
<keyword evidence="4" id="KW-0249">Electron transport</keyword>
<dbReference type="EMBL" id="VRKQ01000010">
    <property type="protein sequence ID" value="TXG36621.1"/>
    <property type="molecule type" value="Genomic_DNA"/>
</dbReference>
<dbReference type="InterPro" id="IPR017896">
    <property type="entry name" value="4Fe4S_Fe-S-bd"/>
</dbReference>
<proteinExistence type="predicted"/>
<dbReference type="AlphaFoldDB" id="A0A5C7GH49"/>
<feature type="transmembrane region" description="Helical" evidence="7">
    <location>
        <begin position="337"/>
        <end position="357"/>
    </location>
</feature>
<comment type="caution">
    <text evidence="9">The sequence shown here is derived from an EMBL/GenBank/DDBJ whole genome shotgun (WGS) entry which is preliminary data.</text>
</comment>
<evidence type="ECO:0000256" key="7">
    <source>
        <dbReference type="SAM" id="Phobius"/>
    </source>
</evidence>
<feature type="transmembrane region" description="Helical" evidence="7">
    <location>
        <begin position="92"/>
        <end position="111"/>
    </location>
</feature>
<keyword evidence="7" id="KW-1133">Transmembrane helix</keyword>
<keyword evidence="7" id="KW-0472">Membrane</keyword>
<keyword evidence="6" id="KW-0411">Iron-sulfur</keyword>
<feature type="domain" description="4Fe-4S ferredoxin-type" evidence="8">
    <location>
        <begin position="414"/>
        <end position="443"/>
    </location>
</feature>
<protein>
    <submittedName>
        <fullName evidence="9">4Fe-4S binding protein</fullName>
    </submittedName>
</protein>
<evidence type="ECO:0000256" key="5">
    <source>
        <dbReference type="ARBA" id="ARBA00023004"/>
    </source>
</evidence>
<dbReference type="GO" id="GO:0005886">
    <property type="term" value="C:plasma membrane"/>
    <property type="evidence" value="ECO:0007669"/>
    <property type="project" value="TreeGrafter"/>
</dbReference>
<dbReference type="InterPro" id="IPR051684">
    <property type="entry name" value="Electron_Trans/Redox"/>
</dbReference>
<accession>A0A5C7GH49</accession>
<keyword evidence="1" id="KW-0813">Transport</keyword>
<evidence type="ECO:0000256" key="6">
    <source>
        <dbReference type="ARBA" id="ARBA00023014"/>
    </source>
</evidence>
<feature type="transmembrane region" description="Helical" evidence="7">
    <location>
        <begin position="237"/>
        <end position="258"/>
    </location>
</feature>
<name>A0A5C7GH49_9FLAO</name>
<evidence type="ECO:0000259" key="8">
    <source>
        <dbReference type="PROSITE" id="PS51379"/>
    </source>
</evidence>
<dbReference type="PANTHER" id="PTHR30176:SF3">
    <property type="entry name" value="FERREDOXIN-TYPE PROTEIN NAPH"/>
    <property type="match status" value="1"/>
</dbReference>
<organism evidence="9 10">
    <name type="scientific">Seonamhaeicola maritimus</name>
    <dbReference type="NCBI Taxonomy" id="2591822"/>
    <lineage>
        <taxon>Bacteria</taxon>
        <taxon>Pseudomonadati</taxon>
        <taxon>Bacteroidota</taxon>
        <taxon>Flavobacteriia</taxon>
        <taxon>Flavobacteriales</taxon>
        <taxon>Flavobacteriaceae</taxon>
    </lineage>
</organism>
<dbReference type="RefSeq" id="WP_147767546.1">
    <property type="nucleotide sequence ID" value="NZ_VRKQ01000010.1"/>
</dbReference>
<dbReference type="Proteomes" id="UP000321080">
    <property type="component" value="Unassembled WGS sequence"/>
</dbReference>
<keyword evidence="5" id="KW-0408">Iron</keyword>
<feature type="transmembrane region" description="Helical" evidence="7">
    <location>
        <begin position="146"/>
        <end position="166"/>
    </location>
</feature>
<dbReference type="Pfam" id="PF13187">
    <property type="entry name" value="Fer4_9"/>
    <property type="match status" value="1"/>
</dbReference>
<dbReference type="GO" id="GO:0046872">
    <property type="term" value="F:metal ion binding"/>
    <property type="evidence" value="ECO:0007669"/>
    <property type="project" value="UniProtKB-KW"/>
</dbReference>
<feature type="transmembrane region" description="Helical" evidence="7">
    <location>
        <begin position="175"/>
        <end position="192"/>
    </location>
</feature>
<keyword evidence="3" id="KW-0479">Metal-binding</keyword>
<feature type="transmembrane region" description="Helical" evidence="7">
    <location>
        <begin position="297"/>
        <end position="317"/>
    </location>
</feature>
<dbReference type="Pfam" id="PF12801">
    <property type="entry name" value="Fer4_5"/>
    <property type="match status" value="2"/>
</dbReference>
<evidence type="ECO:0000256" key="1">
    <source>
        <dbReference type="ARBA" id="ARBA00022448"/>
    </source>
</evidence>
<keyword evidence="10" id="KW-1185">Reference proteome</keyword>
<evidence type="ECO:0000313" key="9">
    <source>
        <dbReference type="EMBL" id="TXG36621.1"/>
    </source>
</evidence>
<dbReference type="OrthoDB" id="9806398at2"/>
<feature type="domain" description="4Fe-4S ferredoxin-type" evidence="8">
    <location>
        <begin position="383"/>
        <end position="411"/>
    </location>
</feature>
<feature type="transmembrane region" description="Helical" evidence="7">
    <location>
        <begin position="48"/>
        <end position="66"/>
    </location>
</feature>
<keyword evidence="2" id="KW-0004">4Fe-4S</keyword>
<dbReference type="InterPro" id="IPR017900">
    <property type="entry name" value="4Fe4S_Fe_S_CS"/>
</dbReference>
<evidence type="ECO:0000256" key="4">
    <source>
        <dbReference type="ARBA" id="ARBA00022982"/>
    </source>
</evidence>
<gene>
    <name evidence="9" type="ORF">FUA22_08520</name>
</gene>
<dbReference type="PROSITE" id="PS51379">
    <property type="entry name" value="4FE4S_FER_2"/>
    <property type="match status" value="2"/>
</dbReference>